<protein>
    <submittedName>
        <fullName evidence="2">Uncharacterized protein</fullName>
    </submittedName>
</protein>
<feature type="coiled-coil region" evidence="1">
    <location>
        <begin position="402"/>
        <end position="429"/>
    </location>
</feature>
<evidence type="ECO:0000313" key="3">
    <source>
        <dbReference type="Proteomes" id="UP000692954"/>
    </source>
</evidence>
<name>A0A8S1NSI2_9CILI</name>
<reference evidence="2" key="1">
    <citation type="submission" date="2021-01" db="EMBL/GenBank/DDBJ databases">
        <authorList>
            <consortium name="Genoscope - CEA"/>
            <person name="William W."/>
        </authorList>
    </citation>
    <scope>NUCLEOTIDE SEQUENCE</scope>
</reference>
<evidence type="ECO:0000313" key="2">
    <source>
        <dbReference type="EMBL" id="CAD8095182.1"/>
    </source>
</evidence>
<organism evidence="2 3">
    <name type="scientific">Paramecium sonneborni</name>
    <dbReference type="NCBI Taxonomy" id="65129"/>
    <lineage>
        <taxon>Eukaryota</taxon>
        <taxon>Sar</taxon>
        <taxon>Alveolata</taxon>
        <taxon>Ciliophora</taxon>
        <taxon>Intramacronucleata</taxon>
        <taxon>Oligohymenophorea</taxon>
        <taxon>Peniculida</taxon>
        <taxon>Parameciidae</taxon>
        <taxon>Paramecium</taxon>
    </lineage>
</organism>
<dbReference type="AlphaFoldDB" id="A0A8S1NSI2"/>
<dbReference type="EMBL" id="CAJJDN010000064">
    <property type="protein sequence ID" value="CAD8095182.1"/>
    <property type="molecule type" value="Genomic_DNA"/>
</dbReference>
<keyword evidence="1" id="KW-0175">Coiled coil</keyword>
<gene>
    <name evidence="2" type="ORF">PSON_ATCC_30995.1.T0640045</name>
</gene>
<keyword evidence="3" id="KW-1185">Reference proteome</keyword>
<accession>A0A8S1NSI2</accession>
<dbReference type="Proteomes" id="UP000692954">
    <property type="component" value="Unassembled WGS sequence"/>
</dbReference>
<evidence type="ECO:0000256" key="1">
    <source>
        <dbReference type="SAM" id="Coils"/>
    </source>
</evidence>
<proteinExistence type="predicted"/>
<sequence length="564" mass="67954">MTTVKFQLEINDYNGIDQYRLIWKDNIKSKWIHKVKPNKIECNVFYFEITTTSKEILYKYINQENARIRQQQQILSIKEIDFIQRDIWDKQNVQIELNFQDPSFSKNIFFFLQNKEDQKLINFKNNTKNSRSNIIRLDQNEKKISFKVEYYSEEDFNLYTSYFDLEFHQIKHFRQANVLRLILDQQDIFNIVSIKNKEKIYKTKNQNFLIKVFQRNISNIDDQMMTDKFEAQLQSIELYHKKVDKFLQEHTQKIQEIPAKLHQSTFIEEISKKIKQVNNFIDDIQNQSKIINLPIQGTKIGIDVNNKIGGSVNLPKIKSFQDLEFKKLLKFSEKNPQEQRYAQDIFQDKLKYHQESLRKISLTKKIIEIKENQQKEQLKRQHTELVNTQDNIQYDKITSNLNQTAQKVIELLQKQIKDYSESQKALQVQITKLYQEIKQLKFDNEEQKIINKNYLRRIFQLVRKQRQKKKSNFQKKEENDPINNNVQEVISKNSEVQNVMLDSVYQKNEDEMQSFLSADDIRNPMLYSTQIINFQTQQHLSQSREKTEIRNFDSKTSLQYIDEH</sequence>
<comment type="caution">
    <text evidence="2">The sequence shown here is derived from an EMBL/GenBank/DDBJ whole genome shotgun (WGS) entry which is preliminary data.</text>
</comment>